<dbReference type="Pfam" id="PF00591">
    <property type="entry name" value="Glycos_transf_3"/>
    <property type="match status" value="1"/>
</dbReference>
<evidence type="ECO:0000256" key="9">
    <source>
        <dbReference type="ARBA" id="ARBA00071401"/>
    </source>
</evidence>
<keyword evidence="6" id="KW-0822">Tryptophan biosynthesis</keyword>
<keyword evidence="7" id="KW-0057">Aromatic amino acid biosynthesis</keyword>
<dbReference type="PANTHER" id="PTHR43285">
    <property type="entry name" value="ANTHRANILATE PHOSPHORIBOSYLTRANSFERASE"/>
    <property type="match status" value="1"/>
</dbReference>
<evidence type="ECO:0000256" key="1">
    <source>
        <dbReference type="ARBA" id="ARBA00004907"/>
    </source>
</evidence>
<dbReference type="HAMAP" id="MF_00211">
    <property type="entry name" value="TrpD"/>
    <property type="match status" value="1"/>
</dbReference>
<feature type="domain" description="Glycosyl transferase family 3" evidence="10">
    <location>
        <begin position="128"/>
        <end position="382"/>
    </location>
</feature>
<proteinExistence type="inferred from homology"/>
<feature type="domain" description="Glycosyl transferase family 3 N-terminal" evidence="11">
    <location>
        <begin position="49"/>
        <end position="115"/>
    </location>
</feature>
<keyword evidence="13" id="KW-1185">Reference proteome</keyword>
<dbReference type="GO" id="GO:0004048">
    <property type="term" value="F:anthranilate phosphoribosyltransferase activity"/>
    <property type="evidence" value="ECO:0007669"/>
    <property type="project" value="UniProtKB-EC"/>
</dbReference>
<dbReference type="NCBIfam" id="TIGR01245">
    <property type="entry name" value="trpD"/>
    <property type="match status" value="1"/>
</dbReference>
<dbReference type="PANTHER" id="PTHR43285:SF2">
    <property type="entry name" value="ANTHRANILATE PHOSPHORIBOSYLTRANSFERASE"/>
    <property type="match status" value="1"/>
</dbReference>
<evidence type="ECO:0000256" key="2">
    <source>
        <dbReference type="ARBA" id="ARBA00011948"/>
    </source>
</evidence>
<evidence type="ECO:0000256" key="7">
    <source>
        <dbReference type="ARBA" id="ARBA00023141"/>
    </source>
</evidence>
<accession>A0A9P3PNA1</accession>
<comment type="pathway">
    <text evidence="1">Amino-acid biosynthesis; L-tryptophan biosynthesis; L-tryptophan from chorismate: step 2/5.</text>
</comment>
<evidence type="ECO:0000313" key="13">
    <source>
        <dbReference type="Proteomes" id="UP001063166"/>
    </source>
</evidence>
<dbReference type="OrthoDB" id="427800at2759"/>
<keyword evidence="5" id="KW-0808">Transferase</keyword>
<evidence type="ECO:0000259" key="10">
    <source>
        <dbReference type="Pfam" id="PF00591"/>
    </source>
</evidence>
<dbReference type="GO" id="GO:0005829">
    <property type="term" value="C:cytosol"/>
    <property type="evidence" value="ECO:0007669"/>
    <property type="project" value="TreeGrafter"/>
</dbReference>
<keyword evidence="4 12" id="KW-0328">Glycosyltransferase</keyword>
<dbReference type="Proteomes" id="UP001063166">
    <property type="component" value="Unassembled WGS sequence"/>
</dbReference>
<dbReference type="InterPro" id="IPR017459">
    <property type="entry name" value="Glycosyl_Trfase_fam3_N_dom"/>
</dbReference>
<evidence type="ECO:0000259" key="11">
    <source>
        <dbReference type="Pfam" id="PF02885"/>
    </source>
</evidence>
<sequence>MEAQWRRARIGRYDLGRELMSQVENVGGYPMLDYTTEPSMAAYTSDSFKPLLNRLVQTPEYFTADDLKLALNHLFTPNILQPAQIGAFLTALHVHRVERRPDSLAAAAQVLRERALKAEVQDAENDFVVDIVGTGGDGYNLFNVSTTAAIVAAGAGARVIKHGSRASTSSSGSADLLEALGCLFTAPEPGTTTPIPRVPFTFIMAPHYHPSLAFIAPYRKALPFRTMFNVLGPLINPARPRGMVLGVAEREIGATFARSLLDGGVERALVVCGCERLDEISCAGPTWAWELKNGNITEKILHPDDFGLEVHPLSDVAGGNAQENAVTFKRLLTSGKHIAPELTPVLDFVLLNASALLVVAGLAKDYKQGTAMALESITSGSAWDALEKFAEAGRRLAVSKEN</sequence>
<dbReference type="SUPFAM" id="SSF52418">
    <property type="entry name" value="Nucleoside phosphorylase/phosphoribosyltransferase catalytic domain"/>
    <property type="match status" value="1"/>
</dbReference>
<dbReference type="EMBL" id="BRPK01000005">
    <property type="protein sequence ID" value="GLB38584.1"/>
    <property type="molecule type" value="Genomic_DNA"/>
</dbReference>
<evidence type="ECO:0000256" key="5">
    <source>
        <dbReference type="ARBA" id="ARBA00022679"/>
    </source>
</evidence>
<comment type="similarity">
    <text evidence="8">Belongs to the anthranilate phosphoribosyltransferase family.</text>
</comment>
<comment type="caution">
    <text evidence="12">The sequence shown here is derived from an EMBL/GenBank/DDBJ whole genome shotgun (WGS) entry which is preliminary data.</text>
</comment>
<dbReference type="Gene3D" id="3.40.1030.10">
    <property type="entry name" value="Nucleoside phosphorylase/phosphoribosyltransferase catalytic domain"/>
    <property type="match status" value="1"/>
</dbReference>
<name>A0A9P3PNA1_LYOSH</name>
<protein>
    <recommendedName>
        <fullName evidence="9">Anthranilate phosphoribosyltransferase</fullName>
        <ecNumber evidence="2">2.4.2.18</ecNumber>
    </recommendedName>
</protein>
<gene>
    <name evidence="12" type="primary">TRP4</name>
    <name evidence="12" type="ORF">LshimejAT787_0504490</name>
</gene>
<dbReference type="Pfam" id="PF02885">
    <property type="entry name" value="Glycos_trans_3N"/>
    <property type="match status" value="1"/>
</dbReference>
<dbReference type="Gene3D" id="1.20.970.10">
    <property type="entry name" value="Transferase, Pyrimidine Nucleoside Phosphorylase, Chain C"/>
    <property type="match status" value="1"/>
</dbReference>
<evidence type="ECO:0000256" key="8">
    <source>
        <dbReference type="ARBA" id="ARBA00061500"/>
    </source>
</evidence>
<evidence type="ECO:0000256" key="3">
    <source>
        <dbReference type="ARBA" id="ARBA00022605"/>
    </source>
</evidence>
<dbReference type="InterPro" id="IPR000312">
    <property type="entry name" value="Glycosyl_Trfase_fam3"/>
</dbReference>
<evidence type="ECO:0000256" key="4">
    <source>
        <dbReference type="ARBA" id="ARBA00022676"/>
    </source>
</evidence>
<dbReference type="FunFam" id="3.40.1030.10:FF:000002">
    <property type="entry name" value="Anthranilate phosphoribosyltransferase"/>
    <property type="match status" value="1"/>
</dbReference>
<organism evidence="12 13">
    <name type="scientific">Lyophyllum shimeji</name>
    <name type="common">Hon-shimeji</name>
    <name type="synonym">Tricholoma shimeji</name>
    <dbReference type="NCBI Taxonomy" id="47721"/>
    <lineage>
        <taxon>Eukaryota</taxon>
        <taxon>Fungi</taxon>
        <taxon>Dikarya</taxon>
        <taxon>Basidiomycota</taxon>
        <taxon>Agaricomycotina</taxon>
        <taxon>Agaricomycetes</taxon>
        <taxon>Agaricomycetidae</taxon>
        <taxon>Agaricales</taxon>
        <taxon>Tricholomatineae</taxon>
        <taxon>Lyophyllaceae</taxon>
        <taxon>Lyophyllum</taxon>
    </lineage>
</organism>
<keyword evidence="3" id="KW-0028">Amino-acid biosynthesis</keyword>
<dbReference type="InterPro" id="IPR005940">
    <property type="entry name" value="Anthranilate_Pribosyl_Tfrase"/>
</dbReference>
<evidence type="ECO:0000256" key="6">
    <source>
        <dbReference type="ARBA" id="ARBA00022822"/>
    </source>
</evidence>
<evidence type="ECO:0000313" key="12">
    <source>
        <dbReference type="EMBL" id="GLB38584.1"/>
    </source>
</evidence>
<dbReference type="GO" id="GO:0000162">
    <property type="term" value="P:L-tryptophan biosynthetic process"/>
    <property type="evidence" value="ECO:0007669"/>
    <property type="project" value="UniProtKB-KW"/>
</dbReference>
<reference evidence="12" key="1">
    <citation type="submission" date="2022-07" db="EMBL/GenBank/DDBJ databases">
        <title>The genome of Lyophyllum shimeji provides insight into the initial evolution of ectomycorrhizal fungal genome.</title>
        <authorList>
            <person name="Kobayashi Y."/>
            <person name="Shibata T."/>
            <person name="Hirakawa H."/>
            <person name="Shigenobu S."/>
            <person name="Nishiyama T."/>
            <person name="Yamada A."/>
            <person name="Hasebe M."/>
            <person name="Kawaguchi M."/>
        </authorList>
    </citation>
    <scope>NUCLEOTIDE SEQUENCE</scope>
    <source>
        <strain evidence="12">AT787</strain>
    </source>
</reference>
<dbReference type="AlphaFoldDB" id="A0A9P3PNA1"/>
<dbReference type="EC" id="2.4.2.18" evidence="2"/>
<dbReference type="InterPro" id="IPR035902">
    <property type="entry name" value="Nuc_phospho_transferase"/>
</dbReference>